<dbReference type="Proteomes" id="UP001408356">
    <property type="component" value="Unassembled WGS sequence"/>
</dbReference>
<proteinExistence type="inferred from homology"/>
<evidence type="ECO:0000256" key="3">
    <source>
        <dbReference type="ARBA" id="ARBA00022827"/>
    </source>
</evidence>
<feature type="compositionally biased region" description="Low complexity" evidence="4">
    <location>
        <begin position="214"/>
        <end position="223"/>
    </location>
</feature>
<evidence type="ECO:0000256" key="2">
    <source>
        <dbReference type="ARBA" id="ARBA00022630"/>
    </source>
</evidence>
<dbReference type="InterPro" id="IPR009075">
    <property type="entry name" value="AcylCo_DH/oxidase_C"/>
</dbReference>
<feature type="compositionally biased region" description="Polar residues" evidence="4">
    <location>
        <begin position="269"/>
        <end position="279"/>
    </location>
</feature>
<dbReference type="EMBL" id="JARVKF010000443">
    <property type="protein sequence ID" value="KAK9413110.1"/>
    <property type="molecule type" value="Genomic_DNA"/>
</dbReference>
<feature type="compositionally biased region" description="Polar residues" evidence="4">
    <location>
        <begin position="120"/>
        <end position="130"/>
    </location>
</feature>
<feature type="compositionally biased region" description="Gly residues" evidence="4">
    <location>
        <begin position="224"/>
        <end position="234"/>
    </location>
</feature>
<feature type="compositionally biased region" description="Basic and acidic residues" evidence="4">
    <location>
        <begin position="255"/>
        <end position="265"/>
    </location>
</feature>
<feature type="compositionally biased region" description="Basic and acidic residues" evidence="4">
    <location>
        <begin position="179"/>
        <end position="189"/>
    </location>
</feature>
<feature type="compositionally biased region" description="Gly residues" evidence="4">
    <location>
        <begin position="71"/>
        <end position="81"/>
    </location>
</feature>
<feature type="region of interest" description="Disordered" evidence="4">
    <location>
        <begin position="1"/>
        <end position="318"/>
    </location>
</feature>
<evidence type="ECO:0000313" key="6">
    <source>
        <dbReference type="EMBL" id="KAK9413110.1"/>
    </source>
</evidence>
<feature type="compositionally biased region" description="Basic and acidic residues" evidence="4">
    <location>
        <begin position="7"/>
        <end position="21"/>
    </location>
</feature>
<dbReference type="InterPro" id="IPR052904">
    <property type="entry name" value="Acyl-CoA_dehydrogenase-like"/>
</dbReference>
<feature type="compositionally biased region" description="Basic and acidic residues" evidence="4">
    <location>
        <begin position="282"/>
        <end position="296"/>
    </location>
</feature>
<reference evidence="6 7" key="1">
    <citation type="journal article" date="2024" name="J. Plant Pathol.">
        <title>Sequence and assembly of the genome of Seiridium unicorne, isolate CBS 538.82, causal agent of cypress canker disease.</title>
        <authorList>
            <person name="Scali E."/>
            <person name="Rocca G.D."/>
            <person name="Danti R."/>
            <person name="Garbelotto M."/>
            <person name="Barberini S."/>
            <person name="Baroncelli R."/>
            <person name="Emiliani G."/>
        </authorList>
    </citation>
    <scope>NUCLEOTIDE SEQUENCE [LARGE SCALE GENOMIC DNA]</scope>
    <source>
        <strain evidence="6 7">BM-138-508</strain>
    </source>
</reference>
<organism evidence="6 7">
    <name type="scientific">Seiridium unicorne</name>
    <dbReference type="NCBI Taxonomy" id="138068"/>
    <lineage>
        <taxon>Eukaryota</taxon>
        <taxon>Fungi</taxon>
        <taxon>Dikarya</taxon>
        <taxon>Ascomycota</taxon>
        <taxon>Pezizomycotina</taxon>
        <taxon>Sordariomycetes</taxon>
        <taxon>Xylariomycetidae</taxon>
        <taxon>Amphisphaeriales</taxon>
        <taxon>Sporocadaceae</taxon>
        <taxon>Seiridium</taxon>
    </lineage>
</organism>
<comment type="caution">
    <text evidence="6">The sequence shown here is derived from an EMBL/GenBank/DDBJ whole genome shotgun (WGS) entry which is preliminary data.</text>
</comment>
<name>A0ABR2UEP6_9PEZI</name>
<sequence>MSGIVNKVKEALHHDKDKSTHEQPTGTHGTHDSRVANAADPRIDSDRDHRANPTTTHGEGLHSSRPNEGVGSTGLGSGGAYGHEQPSGTHGPHSSRVANVADPRIDSDNDHRGAPGATGYGSSTTHNTHTGAPGATGYGSSTTHTGGLGSTGTHNTHTSGAPEGVHGPHGSRAANAVDPRVDSDRDHRGAPGTTGFGSSTTHNTHAGGVGSTGNYGSSTTHGTSGLGSTGGAYGSGAPEGTHGPHGSRAANAADPRVDSDRDHRGAPGSNFNGPASNTAGPHKSDALNKADPRVDSNLDGSKTYGGNKTHQHNSNLGDQACANSTSPICFQGGAFDGKMEAASATKGFFQELPVLGNQFHEDASVQRILKLFVPQDILGNVTPEIDQLCDEALSPQVLDWVADAERNQPYISGSGKNAFGQPVSTKLVVTEGWRKLQERGFEKGLSAQGYEPTLAQYTRVIQYMRLLLTEGSSANTSCPQAMQDGASRLLQRQLTTNHKLLSPTERKVFQNAFDHLTSRDPSKAWTSGQWMTERPGGSDVSRTETVASYSPLTASADKASLSDPAEAMPLGPWSISGFKWFSSATDSNMTILLAQTSPGKGVSAFYAPMRRWNPDLLVSATGQKGGMELNGVQISRLKNKMGTKSLPTAELELNGMRGWLVGEEGKGIREISTILTITRLRSAIGALGYLSRSLAVARAFARVREVGAGKGARVKLSDSPLHMRTLSDMTVSYHGLMLITFYGTYVMGLEEHPSASSSSLPPSKTISGITPKQAQVTPLLRVLTPVIKAYVCKTSIHLIYACMESLGGVGYLENSETEHLNIARLFRDACVLSIWEGTTDVLSTDFVRALKHPREGKESMAALAWLIEATVKGGNKRIAEEWETTKKQIEESRQEELLSSARNILFKVAEILIGALYTVDAAAGGDDRTQSMRKRYLLTQGLAEQGTTATLDAKAELVSNQTIVYGKGETSLDVAAKL</sequence>
<dbReference type="Gene3D" id="1.20.140.10">
    <property type="entry name" value="Butyryl-CoA Dehydrogenase, subunit A, domain 3"/>
    <property type="match status" value="1"/>
</dbReference>
<feature type="compositionally biased region" description="Polar residues" evidence="4">
    <location>
        <begin position="298"/>
        <end position="318"/>
    </location>
</feature>
<dbReference type="SUPFAM" id="SSF47203">
    <property type="entry name" value="Acyl-CoA dehydrogenase C-terminal domain-like"/>
    <property type="match status" value="1"/>
</dbReference>
<feature type="compositionally biased region" description="Basic and acidic residues" evidence="4">
    <location>
        <begin position="103"/>
        <end position="113"/>
    </location>
</feature>
<keyword evidence="2" id="KW-0285">Flavoprotein</keyword>
<dbReference type="PANTHER" id="PTHR42707:SF2">
    <property type="entry name" value="ACD11 DEHYDROGENASE"/>
    <property type="match status" value="1"/>
</dbReference>
<comment type="similarity">
    <text evidence="1">Belongs to the acyl-CoA dehydrogenase family.</text>
</comment>
<dbReference type="InterPro" id="IPR009100">
    <property type="entry name" value="AcylCoA_DH/oxidase_NM_dom_sf"/>
</dbReference>
<feature type="region of interest" description="Disordered" evidence="4">
    <location>
        <begin position="523"/>
        <end position="544"/>
    </location>
</feature>
<feature type="compositionally biased region" description="Low complexity" evidence="4">
    <location>
        <begin position="138"/>
        <end position="160"/>
    </location>
</feature>
<dbReference type="Gene3D" id="2.40.110.20">
    <property type="match status" value="1"/>
</dbReference>
<evidence type="ECO:0000256" key="4">
    <source>
        <dbReference type="SAM" id="MobiDB-lite"/>
    </source>
</evidence>
<dbReference type="Pfam" id="PF00441">
    <property type="entry name" value="Acyl-CoA_dh_1"/>
    <property type="match status" value="1"/>
</dbReference>
<evidence type="ECO:0000313" key="7">
    <source>
        <dbReference type="Proteomes" id="UP001408356"/>
    </source>
</evidence>
<feature type="domain" description="Acyl-CoA dehydrogenase/oxidase C-terminal" evidence="5">
    <location>
        <begin position="781"/>
        <end position="848"/>
    </location>
</feature>
<accession>A0ABR2UEP6</accession>
<protein>
    <recommendedName>
        <fullName evidence="5">Acyl-CoA dehydrogenase/oxidase C-terminal domain-containing protein</fullName>
    </recommendedName>
</protein>
<gene>
    <name evidence="6" type="ORF">SUNI508_12095</name>
</gene>
<evidence type="ECO:0000256" key="1">
    <source>
        <dbReference type="ARBA" id="ARBA00009347"/>
    </source>
</evidence>
<keyword evidence="3" id="KW-0274">FAD</keyword>
<dbReference type="SUPFAM" id="SSF56645">
    <property type="entry name" value="Acyl-CoA dehydrogenase NM domain-like"/>
    <property type="match status" value="1"/>
</dbReference>
<evidence type="ECO:0000259" key="5">
    <source>
        <dbReference type="Pfam" id="PF00441"/>
    </source>
</evidence>
<dbReference type="PANTHER" id="PTHR42707">
    <property type="entry name" value="ACYL-COA DEHYDROGENASE"/>
    <property type="match status" value="1"/>
</dbReference>
<dbReference type="InterPro" id="IPR036250">
    <property type="entry name" value="AcylCo_DH-like_C"/>
</dbReference>
<keyword evidence="7" id="KW-1185">Reference proteome</keyword>
<feature type="compositionally biased region" description="Basic and acidic residues" evidence="4">
    <location>
        <begin position="41"/>
        <end position="51"/>
    </location>
</feature>